<proteinExistence type="predicted"/>
<sequence length="600" mass="64505">MNQLGNRTVLNLGPAAMAGGAVVSLNLGVDWWSVDPPGPEPSYLRVGASLAWAAGNSQAAMAVVGWGRAGAASMEVWASWARAERQAGPSASIGWGLSPLLQHSCRLQWSGVQASVRRSHSLPWRSMDRRDASLRTRWAQSRAIGVDGGLHWSAQNLVNVSAKARWRSSQTERNQWLAPWASADPLSRDWRVRWGSAATLPWIVRPPVPPDPEPEPGWPAGNAVGLNLGCPVVGGFGVVPLNLGVVACYAVRPQRRTYVVINTVSFMRLPDRTPIEVTRISLAASRGSWGWTFDFELADPGQLPLLKPTAAGPRQFEIALNGNVWTGIVETFQKQREFAGGGVRLSGRSRTALLAAPYAPARVKATSEVRSMSQLVAEELADTGFASLYQTVDWDVPAGAWFYDASTPLEAISALADASGAVVQSHPADLALTVRPAYPASPWDWRETAPDHVLQEDIVLTESLQMRSAPLYDAVVVTGELAGKGVTCKVRREGEAGQLFAPQVSSPLINVAAAGAERGRNILSDRGEQAAVDVTVPLFAKPLKPGEAGVIMPLDLVEVMGSDGTWHGQCESLRIEVTVEQQAVVIEQTATLERHYTDAD</sequence>
<dbReference type="SUPFAM" id="SSF69279">
    <property type="entry name" value="Phage tail proteins"/>
    <property type="match status" value="1"/>
</dbReference>
<protein>
    <submittedName>
        <fullName evidence="1">Uncharacterized protein</fullName>
    </submittedName>
</protein>
<dbReference type="Proteomes" id="UP000191133">
    <property type="component" value="Unassembled WGS sequence"/>
</dbReference>
<name>A0A1W1GX66_9GAMM</name>
<dbReference type="AlphaFoldDB" id="A0A1W1GX66"/>
<organism evidence="1 2">
    <name type="scientific">Stenotrophomonas indicatrix</name>
    <dbReference type="NCBI Taxonomy" id="2045451"/>
    <lineage>
        <taxon>Bacteria</taxon>
        <taxon>Pseudomonadati</taxon>
        <taxon>Pseudomonadota</taxon>
        <taxon>Gammaproteobacteria</taxon>
        <taxon>Lysobacterales</taxon>
        <taxon>Lysobacteraceae</taxon>
        <taxon>Stenotrophomonas</taxon>
    </lineage>
</organism>
<reference evidence="2" key="1">
    <citation type="submission" date="2016-10" db="EMBL/GenBank/DDBJ databases">
        <authorList>
            <person name="Varghese N."/>
        </authorList>
    </citation>
    <scope>NUCLEOTIDE SEQUENCE [LARGE SCALE GENOMIC DNA]</scope>
    <source>
        <strain evidence="2">92MFCol6.1</strain>
    </source>
</reference>
<accession>A0A1W1GX66</accession>
<evidence type="ECO:0000313" key="2">
    <source>
        <dbReference type="Proteomes" id="UP000191133"/>
    </source>
</evidence>
<dbReference type="EMBL" id="FWEU01000002">
    <property type="protein sequence ID" value="SLM23915.1"/>
    <property type="molecule type" value="Genomic_DNA"/>
</dbReference>
<gene>
    <name evidence="1" type="ORF">SAMN04488690_1622</name>
</gene>
<evidence type="ECO:0000313" key="1">
    <source>
        <dbReference type="EMBL" id="SLM23915.1"/>
    </source>
</evidence>